<keyword evidence="3 6" id="KW-0808">Transferase</keyword>
<evidence type="ECO:0000313" key="6">
    <source>
        <dbReference type="EMBL" id="SDB07491.1"/>
    </source>
</evidence>
<dbReference type="OrthoDB" id="9806346at2"/>
<dbReference type="Proteomes" id="UP000198771">
    <property type="component" value="Unassembled WGS sequence"/>
</dbReference>
<reference evidence="6 7" key="1">
    <citation type="submission" date="2016-10" db="EMBL/GenBank/DDBJ databases">
        <authorList>
            <person name="de Groot N.N."/>
        </authorList>
    </citation>
    <scope>NUCLEOTIDE SEQUENCE [LARGE SCALE GENOMIC DNA]</scope>
    <source>
        <strain evidence="6 7">ASO4-2</strain>
    </source>
</reference>
<evidence type="ECO:0000256" key="2">
    <source>
        <dbReference type="ARBA" id="ARBA00022603"/>
    </source>
</evidence>
<dbReference type="Pfam" id="PF00588">
    <property type="entry name" value="SpoU_methylase"/>
    <property type="match status" value="1"/>
</dbReference>
<dbReference type="PANTHER" id="PTHR42786">
    <property type="entry name" value="TRNA/RRNA METHYLTRANSFERASE"/>
    <property type="match status" value="1"/>
</dbReference>
<dbReference type="EMBL" id="FMXO01000002">
    <property type="protein sequence ID" value="SDB07491.1"/>
    <property type="molecule type" value="Genomic_DNA"/>
</dbReference>
<sequence length="258" mass="28828">MTSAEDPAVALLERLAVVLFRPKHPENVGAVGRACLNMGCKRIILVDPRNYDHERALPLATVHAEHLLEQAVTVPDLPRALGPFTQVYGTTARLGGRRKTLLTPAQAAGQIVEQLLEGHDVALVFGPEDRGLTNAEIEACGHLISIPTARSSVSLNLAQAVLVVLYECLQAARGHRKDTPVKPRSDHVTHAEQEALFAMLQRLLTAIDFIPQDNPDYWMLRLRRFWHRMGLHRDEYNVLMGICRQMSWALRKKEDGDC</sequence>
<dbReference type="GO" id="GO:0005829">
    <property type="term" value="C:cytosol"/>
    <property type="evidence" value="ECO:0007669"/>
    <property type="project" value="TreeGrafter"/>
</dbReference>
<dbReference type="CDD" id="cd18093">
    <property type="entry name" value="SpoU-like_TrmJ"/>
    <property type="match status" value="1"/>
</dbReference>
<evidence type="ECO:0000256" key="1">
    <source>
        <dbReference type="ARBA" id="ARBA00007228"/>
    </source>
</evidence>
<evidence type="ECO:0000256" key="3">
    <source>
        <dbReference type="ARBA" id="ARBA00022679"/>
    </source>
</evidence>
<keyword evidence="2 6" id="KW-0489">Methyltransferase</keyword>
<feature type="domain" description="tRNA/rRNA methyltransferase SpoU type" evidence="5">
    <location>
        <begin position="15"/>
        <end position="166"/>
    </location>
</feature>
<dbReference type="STRING" id="617002.SAMN05660653_00313"/>
<dbReference type="GO" id="GO:0008173">
    <property type="term" value="F:RNA methyltransferase activity"/>
    <property type="evidence" value="ECO:0007669"/>
    <property type="project" value="InterPro"/>
</dbReference>
<gene>
    <name evidence="6" type="ORF">SAMN05660653_00313</name>
</gene>
<name>A0A1G6AGB8_9BACT</name>
<dbReference type="PIRSF" id="PIRSF004808">
    <property type="entry name" value="LasT"/>
    <property type="match status" value="1"/>
</dbReference>
<keyword evidence="7" id="KW-1185">Reference proteome</keyword>
<dbReference type="GO" id="GO:0002128">
    <property type="term" value="P:tRNA nucleoside ribose methylation"/>
    <property type="evidence" value="ECO:0007669"/>
    <property type="project" value="TreeGrafter"/>
</dbReference>
<keyword evidence="4" id="KW-0949">S-adenosyl-L-methionine</keyword>
<dbReference type="SUPFAM" id="SSF75217">
    <property type="entry name" value="alpha/beta knot"/>
    <property type="match status" value="1"/>
</dbReference>
<evidence type="ECO:0000313" key="7">
    <source>
        <dbReference type="Proteomes" id="UP000198771"/>
    </source>
</evidence>
<comment type="similarity">
    <text evidence="1">Belongs to the class IV-like SAM-binding methyltransferase superfamily. RNA methyltransferase TrmH family.</text>
</comment>
<evidence type="ECO:0000259" key="5">
    <source>
        <dbReference type="Pfam" id="PF00588"/>
    </source>
</evidence>
<dbReference type="RefSeq" id="WP_092116552.1">
    <property type="nucleotide sequence ID" value="NZ_FMXO01000002.1"/>
</dbReference>
<dbReference type="PANTHER" id="PTHR42786:SF2">
    <property type="entry name" value="TRNA (CYTIDINE_URIDINE-2'-O-)-METHYLTRANSFERASE TRMJ"/>
    <property type="match status" value="1"/>
</dbReference>
<dbReference type="Gene3D" id="1.10.8.590">
    <property type="match status" value="1"/>
</dbReference>
<accession>A0A1G6AGB8</accession>
<dbReference type="InterPro" id="IPR029026">
    <property type="entry name" value="tRNA_m1G_MTases_N"/>
</dbReference>
<evidence type="ECO:0000256" key="4">
    <source>
        <dbReference type="ARBA" id="ARBA00022691"/>
    </source>
</evidence>
<proteinExistence type="inferred from homology"/>
<dbReference type="AlphaFoldDB" id="A0A1G6AGB8"/>
<dbReference type="InterPro" id="IPR004384">
    <property type="entry name" value="RNA_MeTrfase_TrmJ/LasT"/>
</dbReference>
<dbReference type="Gene3D" id="3.40.1280.10">
    <property type="match status" value="1"/>
</dbReference>
<dbReference type="GO" id="GO:0003723">
    <property type="term" value="F:RNA binding"/>
    <property type="evidence" value="ECO:0007669"/>
    <property type="project" value="InterPro"/>
</dbReference>
<dbReference type="InterPro" id="IPR001537">
    <property type="entry name" value="SpoU_MeTrfase"/>
</dbReference>
<protein>
    <submittedName>
        <fullName evidence="6">tRNA/rRNA methyltransferase</fullName>
    </submittedName>
</protein>
<dbReference type="InterPro" id="IPR029028">
    <property type="entry name" value="Alpha/beta_knot_MTases"/>
</dbReference>
<organism evidence="6 7">
    <name type="scientific">Desulfonatronum thiosulfatophilum</name>
    <dbReference type="NCBI Taxonomy" id="617002"/>
    <lineage>
        <taxon>Bacteria</taxon>
        <taxon>Pseudomonadati</taxon>
        <taxon>Thermodesulfobacteriota</taxon>
        <taxon>Desulfovibrionia</taxon>
        <taxon>Desulfovibrionales</taxon>
        <taxon>Desulfonatronaceae</taxon>
        <taxon>Desulfonatronum</taxon>
    </lineage>
</organism>